<feature type="domain" description="Outer membrane protein beta-barrel" evidence="3">
    <location>
        <begin position="52"/>
        <end position="239"/>
    </location>
</feature>
<dbReference type="InterPro" id="IPR011250">
    <property type="entry name" value="OMP/PagP_B-barrel"/>
</dbReference>
<evidence type="ECO:0000313" key="5">
    <source>
        <dbReference type="Proteomes" id="UP000244896"/>
    </source>
</evidence>
<proteinExistence type="predicted"/>
<sequence length="239" mass="26083">MKPTTTSKTICALFTSLLVASTSVLAQVAPPTPAQAAGPAYFSDGDSFALPKTSGPNFYLEGGLAYMNAKIGLDQDNSDLWGAHVAFGWRIDKHSKIQVEMQALFSSDDYYASYGGYSGKITQEVVAVPTLFSYSYCLPLDKNGQWELHFTPTVGFYTANMKLKGSIYGYGSASDDDTDTSFVFGGGVGFTYHINKNLYLDLSYRYMRAGSTDYQLFGTSFDQDAFNANGATFSIGWKF</sequence>
<evidence type="ECO:0000256" key="2">
    <source>
        <dbReference type="SAM" id="SignalP"/>
    </source>
</evidence>
<dbReference type="Gene3D" id="2.40.160.20">
    <property type="match status" value="1"/>
</dbReference>
<dbReference type="RefSeq" id="WP_108823710.1">
    <property type="nucleotide sequence ID" value="NZ_CP023004.1"/>
</dbReference>
<accession>A0A2U8E001</accession>
<organism evidence="4 5">
    <name type="scientific">Ereboglobus luteus</name>
    <dbReference type="NCBI Taxonomy" id="1796921"/>
    <lineage>
        <taxon>Bacteria</taxon>
        <taxon>Pseudomonadati</taxon>
        <taxon>Verrucomicrobiota</taxon>
        <taxon>Opitutia</taxon>
        <taxon>Opitutales</taxon>
        <taxon>Opitutaceae</taxon>
        <taxon>Ereboglobus</taxon>
    </lineage>
</organism>
<dbReference type="SUPFAM" id="SSF56925">
    <property type="entry name" value="OMPA-like"/>
    <property type="match status" value="1"/>
</dbReference>
<protein>
    <recommendedName>
        <fullName evidence="3">Outer membrane protein beta-barrel domain-containing protein</fullName>
    </recommendedName>
</protein>
<reference evidence="4 5" key="1">
    <citation type="journal article" date="2018" name="Syst. Appl. Microbiol.">
        <title>Ereboglobus luteus gen. nov. sp. nov. from cockroach guts, and new insights into the oxygen relationship of the genera Opitutus and Didymococcus (Verrucomicrobia: Opitutaceae).</title>
        <authorList>
            <person name="Tegtmeier D."/>
            <person name="Belitz A."/>
            <person name="Radek R."/>
            <person name="Heimerl T."/>
            <person name="Brune A."/>
        </authorList>
    </citation>
    <scope>NUCLEOTIDE SEQUENCE [LARGE SCALE GENOMIC DNA]</scope>
    <source>
        <strain evidence="4 5">Ho45</strain>
    </source>
</reference>
<evidence type="ECO:0000313" key="4">
    <source>
        <dbReference type="EMBL" id="AWI07902.1"/>
    </source>
</evidence>
<dbReference type="AlphaFoldDB" id="A0A2U8E001"/>
<dbReference type="InterPro" id="IPR027385">
    <property type="entry name" value="Beta-barrel_OMP"/>
</dbReference>
<name>A0A2U8E001_9BACT</name>
<evidence type="ECO:0000256" key="1">
    <source>
        <dbReference type="ARBA" id="ARBA00022729"/>
    </source>
</evidence>
<evidence type="ECO:0000259" key="3">
    <source>
        <dbReference type="Pfam" id="PF13505"/>
    </source>
</evidence>
<feature type="chain" id="PRO_5016068753" description="Outer membrane protein beta-barrel domain-containing protein" evidence="2">
    <location>
        <begin position="27"/>
        <end position="239"/>
    </location>
</feature>
<feature type="signal peptide" evidence="2">
    <location>
        <begin position="1"/>
        <end position="26"/>
    </location>
</feature>
<dbReference type="KEGG" id="elut:CKA38_00285"/>
<dbReference type="Proteomes" id="UP000244896">
    <property type="component" value="Chromosome"/>
</dbReference>
<dbReference type="Pfam" id="PF13505">
    <property type="entry name" value="OMP_b-brl"/>
    <property type="match status" value="1"/>
</dbReference>
<dbReference type="EMBL" id="CP023004">
    <property type="protein sequence ID" value="AWI07902.1"/>
    <property type="molecule type" value="Genomic_DNA"/>
</dbReference>
<keyword evidence="1 2" id="KW-0732">Signal</keyword>
<gene>
    <name evidence="4" type="ORF">CKA38_00285</name>
</gene>
<keyword evidence="5" id="KW-1185">Reference proteome</keyword>